<evidence type="ECO:0000313" key="6">
    <source>
        <dbReference type="Proteomes" id="UP000484381"/>
    </source>
</evidence>
<keyword evidence="4" id="KW-0963">Cytoplasm</keyword>
<accession>A0A7X1TJQ1</accession>
<dbReference type="PROSITE" id="PS51440">
    <property type="entry name" value="TIM_2"/>
    <property type="match status" value="1"/>
</dbReference>
<keyword evidence="6" id="KW-1185">Reference proteome</keyword>
<dbReference type="GO" id="GO:0005829">
    <property type="term" value="C:cytosol"/>
    <property type="evidence" value="ECO:0007669"/>
    <property type="project" value="TreeGrafter"/>
</dbReference>
<dbReference type="Gene3D" id="3.20.20.70">
    <property type="entry name" value="Aldolase class I"/>
    <property type="match status" value="1"/>
</dbReference>
<name>A0A7X1TJQ1_9BURK</name>
<proteinExistence type="inferred from homology"/>
<comment type="similarity">
    <text evidence="2 4">Belongs to the triosephosphate isomerase family.</text>
</comment>
<dbReference type="EC" id="5.3.1.1" evidence="4"/>
<comment type="catalytic activity">
    <reaction evidence="4">
        <text>D-glyceraldehyde 3-phosphate = dihydroxyacetone phosphate</text>
        <dbReference type="Rhea" id="RHEA:18585"/>
        <dbReference type="ChEBI" id="CHEBI:57642"/>
        <dbReference type="ChEBI" id="CHEBI:59776"/>
        <dbReference type="EC" id="5.3.1.1"/>
    </reaction>
</comment>
<dbReference type="InterPro" id="IPR035990">
    <property type="entry name" value="TIM_sf"/>
</dbReference>
<keyword evidence="4" id="KW-0324">Glycolysis</keyword>
<dbReference type="GO" id="GO:0006094">
    <property type="term" value="P:gluconeogenesis"/>
    <property type="evidence" value="ECO:0007669"/>
    <property type="project" value="UniProtKB-UniPathway"/>
</dbReference>
<comment type="pathway">
    <text evidence="4">Carbohydrate degradation; glycolysis; D-glyceraldehyde 3-phosphate from glycerone phosphate: step 1/1.</text>
</comment>
<comment type="pathway">
    <text evidence="4">Carbohydrate biosynthesis; gluconeogenesis.</text>
</comment>
<keyword evidence="3 4" id="KW-0413">Isomerase</keyword>
<comment type="caution">
    <text evidence="5">The sequence shown here is derived from an EMBL/GenBank/DDBJ whole genome shotgun (WGS) entry which is preliminary data.</text>
</comment>
<comment type="subunit">
    <text evidence="4">Homodimer.</text>
</comment>
<dbReference type="UniPathway" id="UPA00109">
    <property type="reaction ID" value="UER00189"/>
</dbReference>
<dbReference type="InterPro" id="IPR000652">
    <property type="entry name" value="Triosephosphate_isomerase"/>
</dbReference>
<comment type="subcellular location">
    <subcellularLocation>
        <location evidence="4">Cytoplasm</location>
    </subcellularLocation>
</comment>
<sequence length="152" mass="15705">MSAGLIPVICVGETLQERDSGLAEPTVRNQLSDVLAFVGPESPDRIVIAYEPVWAIGTGRSASAADAQAVHAALRACLREHGTAMEEARILYGGSIKPNNALELLSCADIDGGLIGGASLSSADFISIIGSACRAFDRVSHLEEAANAGIKS</sequence>
<dbReference type="GO" id="GO:0006096">
    <property type="term" value="P:glycolytic process"/>
    <property type="evidence" value="ECO:0007669"/>
    <property type="project" value="UniProtKB-UniPathway"/>
</dbReference>
<protein>
    <recommendedName>
        <fullName evidence="4">Triosephosphate isomerase</fullName>
        <ecNumber evidence="4">5.3.1.1</ecNumber>
    </recommendedName>
</protein>
<comment type="pathway">
    <text evidence="1">Carbohydrate metabolism; erythritol degradation.</text>
</comment>
<gene>
    <name evidence="5" type="ORF">GCT13_34980</name>
</gene>
<dbReference type="RefSeq" id="WP_321574823.1">
    <property type="nucleotide sequence ID" value="NZ_WHNP01000053.1"/>
</dbReference>
<dbReference type="InterPro" id="IPR020861">
    <property type="entry name" value="Triosephosphate_isomerase_AS"/>
</dbReference>
<dbReference type="Proteomes" id="UP000484381">
    <property type="component" value="Unassembled WGS sequence"/>
</dbReference>
<evidence type="ECO:0000256" key="1">
    <source>
        <dbReference type="ARBA" id="ARBA00004939"/>
    </source>
</evidence>
<reference evidence="5 6" key="1">
    <citation type="submission" date="2019-10" db="EMBL/GenBank/DDBJ databases">
        <title>Paraburkholderia sp. isolated from nodules of Mimosa pudica from Brazilian Atlantic Forest soils.</title>
        <authorList>
            <person name="Paulitsch F."/>
            <person name="Hungria M."/>
            <person name="Dall'Agnol R."/>
        </authorList>
    </citation>
    <scope>NUCLEOTIDE SEQUENCE [LARGE SCALE GENOMIC DNA]</scope>
    <source>
        <strain evidence="5 6">CNPSo 3157</strain>
    </source>
</reference>
<dbReference type="PROSITE" id="PS00171">
    <property type="entry name" value="TIM_1"/>
    <property type="match status" value="1"/>
</dbReference>
<dbReference type="PANTHER" id="PTHR21139">
    <property type="entry name" value="TRIOSEPHOSPHATE ISOMERASE"/>
    <property type="match status" value="1"/>
</dbReference>
<dbReference type="PANTHER" id="PTHR21139:SF42">
    <property type="entry name" value="TRIOSEPHOSPHATE ISOMERASE"/>
    <property type="match status" value="1"/>
</dbReference>
<dbReference type="CDD" id="cd00311">
    <property type="entry name" value="TIM"/>
    <property type="match status" value="1"/>
</dbReference>
<dbReference type="Pfam" id="PF00121">
    <property type="entry name" value="TIM"/>
    <property type="match status" value="1"/>
</dbReference>
<dbReference type="AlphaFoldDB" id="A0A7X1TJQ1"/>
<dbReference type="SUPFAM" id="SSF51351">
    <property type="entry name" value="Triosephosphate isomerase (TIM)"/>
    <property type="match status" value="1"/>
</dbReference>
<evidence type="ECO:0000256" key="3">
    <source>
        <dbReference type="ARBA" id="ARBA00023235"/>
    </source>
</evidence>
<organism evidence="5 6">
    <name type="scientific">Paraburkholderia franconis</name>
    <dbReference type="NCBI Taxonomy" id="2654983"/>
    <lineage>
        <taxon>Bacteria</taxon>
        <taxon>Pseudomonadati</taxon>
        <taxon>Pseudomonadota</taxon>
        <taxon>Betaproteobacteria</taxon>
        <taxon>Burkholderiales</taxon>
        <taxon>Burkholderiaceae</taxon>
        <taxon>Paraburkholderia</taxon>
    </lineage>
</organism>
<dbReference type="GO" id="GO:0004807">
    <property type="term" value="F:triose-phosphate isomerase activity"/>
    <property type="evidence" value="ECO:0007669"/>
    <property type="project" value="UniProtKB-EC"/>
</dbReference>
<evidence type="ECO:0000256" key="4">
    <source>
        <dbReference type="RuleBase" id="RU363013"/>
    </source>
</evidence>
<evidence type="ECO:0000256" key="2">
    <source>
        <dbReference type="ARBA" id="ARBA00007422"/>
    </source>
</evidence>
<dbReference type="EMBL" id="WHNP01000053">
    <property type="protein sequence ID" value="MPW21927.1"/>
    <property type="molecule type" value="Genomic_DNA"/>
</dbReference>
<dbReference type="InterPro" id="IPR013785">
    <property type="entry name" value="Aldolase_TIM"/>
</dbReference>
<dbReference type="GO" id="GO:0019563">
    <property type="term" value="P:glycerol catabolic process"/>
    <property type="evidence" value="ECO:0007669"/>
    <property type="project" value="TreeGrafter"/>
</dbReference>
<evidence type="ECO:0000313" key="5">
    <source>
        <dbReference type="EMBL" id="MPW21927.1"/>
    </source>
</evidence>
<dbReference type="GO" id="GO:0046166">
    <property type="term" value="P:glyceraldehyde-3-phosphate biosynthetic process"/>
    <property type="evidence" value="ECO:0007669"/>
    <property type="project" value="TreeGrafter"/>
</dbReference>
<keyword evidence="4" id="KW-0312">Gluconeogenesis</keyword>
<dbReference type="UniPathway" id="UPA00138"/>